<proteinExistence type="predicted"/>
<dbReference type="HOGENOM" id="CLU_3227835_0_0_2"/>
<accession>M1QJV8</accession>
<organism evidence="2 3">
    <name type="scientific">Methanosarcina mazei Tuc01</name>
    <dbReference type="NCBI Taxonomy" id="1236903"/>
    <lineage>
        <taxon>Archaea</taxon>
        <taxon>Methanobacteriati</taxon>
        <taxon>Methanobacteriota</taxon>
        <taxon>Stenosarchaea group</taxon>
        <taxon>Methanomicrobia</taxon>
        <taxon>Methanosarcinales</taxon>
        <taxon>Methanosarcinaceae</taxon>
        <taxon>Methanosarcina</taxon>
    </lineage>
</organism>
<keyword evidence="1" id="KW-1133">Transmembrane helix</keyword>
<keyword evidence="1" id="KW-0472">Membrane</keyword>
<dbReference type="KEGG" id="mmaz:MmTuc01_1925"/>
<evidence type="ECO:0000256" key="1">
    <source>
        <dbReference type="SAM" id="Phobius"/>
    </source>
</evidence>
<protein>
    <submittedName>
        <fullName evidence="2">Uncharacterized protein</fullName>
    </submittedName>
</protein>
<feature type="transmembrane region" description="Helical" evidence="1">
    <location>
        <begin position="20"/>
        <end position="39"/>
    </location>
</feature>
<gene>
    <name evidence="2" type="ORF">MmTuc01_1925</name>
</gene>
<evidence type="ECO:0000313" key="2">
    <source>
        <dbReference type="EMBL" id="AGF97264.1"/>
    </source>
</evidence>
<dbReference type="BioCyc" id="MMAZ1236903:G139K-1837-MONOMER"/>
<keyword evidence="1" id="KW-0812">Transmembrane</keyword>
<reference evidence="2 3" key="1">
    <citation type="journal article" date="2013" name="Genome Announc.">
        <title>Complete Genome of a Methanosarcina mazei Strain Isolated from Sediment Samples from an Amazonian Flooded Area.</title>
        <authorList>
            <person name="Assis das Gracas D."/>
            <person name="Thiago Juca Ramos R."/>
            <person name="Vieira Araujo A.C."/>
            <person name="Zahlouth R."/>
            <person name="Ribeiro Carneiro A."/>
            <person name="Souza Lopes T."/>
            <person name="Azevedo Barauna R."/>
            <person name="Azevedo V."/>
            <person name="Cruz Schneider M.P."/>
            <person name="Pellizari V.H."/>
            <person name="Silva A."/>
        </authorList>
    </citation>
    <scope>NUCLEOTIDE SEQUENCE [LARGE SCALE GENOMIC DNA]</scope>
    <source>
        <strain evidence="2 3">Tuc01</strain>
    </source>
</reference>
<dbReference type="AlphaFoldDB" id="M1QJV8"/>
<sequence length="43" mass="4862">MQESFAVTEGSLHASLALNILFMLMFFSKVIILFSKVIIQPVF</sequence>
<dbReference type="Proteomes" id="UP000011718">
    <property type="component" value="Chromosome"/>
</dbReference>
<evidence type="ECO:0000313" key="3">
    <source>
        <dbReference type="Proteomes" id="UP000011718"/>
    </source>
</evidence>
<dbReference type="EMBL" id="CP004144">
    <property type="protein sequence ID" value="AGF97264.1"/>
    <property type="molecule type" value="Genomic_DNA"/>
</dbReference>
<name>M1QJV8_METMZ</name>